<comment type="caution">
    <text evidence="2">The sequence shown here is derived from an EMBL/GenBank/DDBJ whole genome shotgun (WGS) entry which is preliminary data.</text>
</comment>
<protein>
    <submittedName>
        <fullName evidence="2">Uncharacterized protein</fullName>
    </submittedName>
</protein>
<accession>A0A2B7Z079</accession>
<proteinExistence type="predicted"/>
<name>A0A2B7Z079_9FUSO</name>
<gene>
    <name evidence="2" type="ORF">RN90_06655</name>
</gene>
<evidence type="ECO:0000313" key="2">
    <source>
        <dbReference type="EMBL" id="PGH26247.1"/>
    </source>
</evidence>
<evidence type="ECO:0000313" key="3">
    <source>
        <dbReference type="Proteomes" id="UP000226179"/>
    </source>
</evidence>
<evidence type="ECO:0000256" key="1">
    <source>
        <dbReference type="SAM" id="Coils"/>
    </source>
</evidence>
<sequence length="147" mass="17611">MEEKEAGKIIKAIKEGKTNYEKFQKEIKEFQENKKNSDLIYNKAVEERYQEILKNIIQEEKFFILKNNRVLIINGIKLAIENLDIFRNQKWEEVNFYTFYVNYLSKKERAEEIVEVAFNGIDGKEVTMSKLKEDINKIRDSRSTFKN</sequence>
<dbReference type="OrthoDB" id="88431at2"/>
<dbReference type="EMBL" id="NJGJ01000001">
    <property type="protein sequence ID" value="PGH26247.1"/>
    <property type="molecule type" value="Genomic_DNA"/>
</dbReference>
<dbReference type="Proteomes" id="UP000226179">
    <property type="component" value="Unassembled WGS sequence"/>
</dbReference>
<organism evidence="2 3">
    <name type="scientific">Fusobacterium animalis</name>
    <dbReference type="NCBI Taxonomy" id="76859"/>
    <lineage>
        <taxon>Bacteria</taxon>
        <taxon>Fusobacteriati</taxon>
        <taxon>Fusobacteriota</taxon>
        <taxon>Fusobacteriia</taxon>
        <taxon>Fusobacteriales</taxon>
        <taxon>Fusobacteriaceae</taxon>
        <taxon>Fusobacterium</taxon>
    </lineage>
</organism>
<reference evidence="2 3" key="1">
    <citation type="submission" date="2017-06" db="EMBL/GenBank/DDBJ databases">
        <title>Draft genome sequence of Fusobacterium nucleatum subsp. animalis KCOM 1280 (=ChDC F318).</title>
        <authorList>
            <person name="Kook J.-K."/>
            <person name="Park S.-N."/>
            <person name="Lim Y.K."/>
            <person name="Roh H."/>
        </authorList>
    </citation>
    <scope>NUCLEOTIDE SEQUENCE [LARGE SCALE GENOMIC DNA]</scope>
    <source>
        <strain evidence="3">KCOM 1280 ( ChDC F318)</strain>
    </source>
</reference>
<keyword evidence="1" id="KW-0175">Coiled coil</keyword>
<feature type="coiled-coil region" evidence="1">
    <location>
        <begin position="13"/>
        <end position="40"/>
    </location>
</feature>
<dbReference type="AlphaFoldDB" id="A0A2B7Z079"/>